<dbReference type="RefSeq" id="WP_174881189.1">
    <property type="nucleotide sequence ID" value="NZ_CADEPK010000322.1"/>
</dbReference>
<comment type="caution">
    <text evidence="1">The sequence shown here is derived from an EMBL/GenBank/DDBJ whole genome shotgun (WGS) entry which is preliminary data.</text>
</comment>
<dbReference type="EMBL" id="JAUSTZ010000003">
    <property type="protein sequence ID" value="MDQ0225512.1"/>
    <property type="molecule type" value="Genomic_DNA"/>
</dbReference>
<sequence>MKKNFTNEDLKRVIETKPVGDFYPFNLGDYNDQAIDDYLAKIVGELAMVENIKFEADFDSYGSGFASYVDVFCWKGDGSSTKEHDKVLSIDGLRIYLCRLTPVAVIGASQVTKHETGGVEEFLNSEKVDSIPPGDWNEQIEGIKNVLKRYRYKVLERTYVSELLPFDAKIPTIVADPPYKLFDAFFYWED</sequence>
<gene>
    <name evidence="1" type="ORF">J2S02_001856</name>
</gene>
<dbReference type="Proteomes" id="UP001232245">
    <property type="component" value="Unassembled WGS sequence"/>
</dbReference>
<protein>
    <submittedName>
        <fullName evidence="1">Uncharacterized protein</fullName>
    </submittedName>
</protein>
<proteinExistence type="predicted"/>
<name>A0ABT9YZZ2_9BACI</name>
<organism evidence="1 2">
    <name type="scientific">Metabacillus niabensis</name>
    <dbReference type="NCBI Taxonomy" id="324854"/>
    <lineage>
        <taxon>Bacteria</taxon>
        <taxon>Bacillati</taxon>
        <taxon>Bacillota</taxon>
        <taxon>Bacilli</taxon>
        <taxon>Bacillales</taxon>
        <taxon>Bacillaceae</taxon>
        <taxon>Metabacillus</taxon>
    </lineage>
</organism>
<accession>A0ABT9YZZ2</accession>
<evidence type="ECO:0000313" key="1">
    <source>
        <dbReference type="EMBL" id="MDQ0225512.1"/>
    </source>
</evidence>
<keyword evidence="2" id="KW-1185">Reference proteome</keyword>
<evidence type="ECO:0000313" key="2">
    <source>
        <dbReference type="Proteomes" id="UP001232245"/>
    </source>
</evidence>
<reference evidence="1 2" key="1">
    <citation type="submission" date="2023-07" db="EMBL/GenBank/DDBJ databases">
        <title>Genomic Encyclopedia of Type Strains, Phase IV (KMG-IV): sequencing the most valuable type-strain genomes for metagenomic binning, comparative biology and taxonomic classification.</title>
        <authorList>
            <person name="Goeker M."/>
        </authorList>
    </citation>
    <scope>NUCLEOTIDE SEQUENCE [LARGE SCALE GENOMIC DNA]</scope>
    <source>
        <strain evidence="1 2">DSM 17723</strain>
    </source>
</reference>